<proteinExistence type="predicted"/>
<evidence type="ECO:0000313" key="4">
    <source>
        <dbReference type="Proteomes" id="UP000250928"/>
    </source>
</evidence>
<evidence type="ECO:0008006" key="5">
    <source>
        <dbReference type="Google" id="ProtNLM"/>
    </source>
</evidence>
<evidence type="ECO:0000256" key="2">
    <source>
        <dbReference type="SAM" id="SignalP"/>
    </source>
</evidence>
<gene>
    <name evidence="3" type="ORF">C3L24_12140</name>
</gene>
<feature type="coiled-coil region" evidence="1">
    <location>
        <begin position="19"/>
        <end position="46"/>
    </location>
</feature>
<accession>A0A657PTD4</accession>
<dbReference type="AlphaFoldDB" id="A0A657PTD4"/>
<evidence type="ECO:0000256" key="1">
    <source>
        <dbReference type="SAM" id="Coils"/>
    </source>
</evidence>
<organism evidence="3 4">
    <name type="scientific">Candidatus Sedimenticola endophacoides</name>
    <dbReference type="NCBI Taxonomy" id="2548426"/>
    <lineage>
        <taxon>Bacteria</taxon>
        <taxon>Pseudomonadati</taxon>
        <taxon>Pseudomonadota</taxon>
        <taxon>Gammaproteobacteria</taxon>
        <taxon>Chromatiales</taxon>
        <taxon>Sedimenticolaceae</taxon>
        <taxon>Sedimenticola</taxon>
    </lineage>
</organism>
<name>A0A657PTD4_9GAMM</name>
<reference evidence="3 4" key="1">
    <citation type="submission" date="2018-01" db="EMBL/GenBank/DDBJ databases">
        <title>Novel co-symbiosis in the lucinid bivalve Phacoides pectinatus.</title>
        <authorList>
            <person name="Lim S.J."/>
            <person name="Davis B.G."/>
            <person name="Gill D.E."/>
            <person name="Engel A.S."/>
            <person name="Anderson L.C."/>
            <person name="Campbell B.J."/>
        </authorList>
    </citation>
    <scope>NUCLEOTIDE SEQUENCE [LARGE SCALE GENOMIC DNA]</scope>
    <source>
        <strain evidence="3">N3_P5</strain>
    </source>
</reference>
<evidence type="ECO:0000313" key="3">
    <source>
        <dbReference type="EMBL" id="PUD98768.1"/>
    </source>
</evidence>
<protein>
    <recommendedName>
        <fullName evidence="5">Lipoprotein SmpA/OmlA domain-containing protein</fullName>
    </recommendedName>
</protein>
<dbReference type="Proteomes" id="UP000250928">
    <property type="component" value="Unassembled WGS sequence"/>
</dbReference>
<dbReference type="EMBL" id="PQCO01000288">
    <property type="protein sequence ID" value="PUD98768.1"/>
    <property type="molecule type" value="Genomic_DNA"/>
</dbReference>
<keyword evidence="1" id="KW-0175">Coiled coil</keyword>
<feature type="signal peptide" evidence="2">
    <location>
        <begin position="1"/>
        <end position="16"/>
    </location>
</feature>
<keyword evidence="2" id="KW-0732">Signal</keyword>
<sequence>MLLALTVLLYGLSAHAADNALLGQRLEALEARVAELERQLRESRMGNRWKDPRLWQRIHRGMDGAAIRELLGPPERKEQRVFDTWYYHPTSKRHSYVWFDEGAVLGWSGPEP</sequence>
<feature type="chain" id="PRO_5030148139" description="Lipoprotein SmpA/OmlA domain-containing protein" evidence="2">
    <location>
        <begin position="17"/>
        <end position="112"/>
    </location>
</feature>
<comment type="caution">
    <text evidence="3">The sequence shown here is derived from an EMBL/GenBank/DDBJ whole genome shotgun (WGS) entry which is preliminary data.</text>
</comment>